<organism evidence="8 9">
    <name type="scientific">Lentithecium fluviatile CBS 122367</name>
    <dbReference type="NCBI Taxonomy" id="1168545"/>
    <lineage>
        <taxon>Eukaryota</taxon>
        <taxon>Fungi</taxon>
        <taxon>Dikarya</taxon>
        <taxon>Ascomycota</taxon>
        <taxon>Pezizomycotina</taxon>
        <taxon>Dothideomycetes</taxon>
        <taxon>Pleosporomycetidae</taxon>
        <taxon>Pleosporales</taxon>
        <taxon>Massarineae</taxon>
        <taxon>Lentitheciaceae</taxon>
        <taxon>Lentithecium</taxon>
    </lineage>
</organism>
<gene>
    <name evidence="8" type="ORF">K458DRAFT_424381</name>
</gene>
<sequence>MDGISHGAEMGQTSAPLHFAPPALYTSRSNFTASNAPATISPLQTRFDSKSLSNGSGSTDSNIHSASSSPFDPWNENVDEDIVALRRRRQSTTNHGDGASPPTPRRTMGRRRKSENVEPGSARAVYLEKNRKAASKCRTKQKMQQEELIETAREFERKNKALKAEVEFLKADMRDLMELVGQHTACPDKRLQTYVQHEADRLVARDKHNMVAQLLSPANSASPEKV</sequence>
<evidence type="ECO:0000256" key="1">
    <source>
        <dbReference type="ARBA" id="ARBA00004123"/>
    </source>
</evidence>
<evidence type="ECO:0000313" key="9">
    <source>
        <dbReference type="Proteomes" id="UP000799291"/>
    </source>
</evidence>
<dbReference type="GO" id="GO:0003700">
    <property type="term" value="F:DNA-binding transcription factor activity"/>
    <property type="evidence" value="ECO:0007669"/>
    <property type="project" value="InterPro"/>
</dbReference>
<dbReference type="SUPFAM" id="SSF57959">
    <property type="entry name" value="Leucine zipper domain"/>
    <property type="match status" value="1"/>
</dbReference>
<keyword evidence="9" id="KW-1185">Reference proteome</keyword>
<evidence type="ECO:0000256" key="6">
    <source>
        <dbReference type="SAM" id="MobiDB-lite"/>
    </source>
</evidence>
<keyword evidence="3" id="KW-0804">Transcription</keyword>
<feature type="region of interest" description="Disordered" evidence="6">
    <location>
        <begin position="1"/>
        <end position="20"/>
    </location>
</feature>
<dbReference type="PANTHER" id="PTHR19304">
    <property type="entry name" value="CYCLIC-AMP RESPONSE ELEMENT BINDING PROTEIN"/>
    <property type="match status" value="1"/>
</dbReference>
<keyword evidence="2" id="KW-0805">Transcription regulation</keyword>
<evidence type="ECO:0000313" key="8">
    <source>
        <dbReference type="EMBL" id="KAF2676895.1"/>
    </source>
</evidence>
<feature type="region of interest" description="Disordered" evidence="6">
    <location>
        <begin position="33"/>
        <end position="119"/>
    </location>
</feature>
<reference evidence="8" key="1">
    <citation type="journal article" date="2020" name="Stud. Mycol.">
        <title>101 Dothideomycetes genomes: a test case for predicting lifestyles and emergence of pathogens.</title>
        <authorList>
            <person name="Haridas S."/>
            <person name="Albert R."/>
            <person name="Binder M."/>
            <person name="Bloem J."/>
            <person name="Labutti K."/>
            <person name="Salamov A."/>
            <person name="Andreopoulos B."/>
            <person name="Baker S."/>
            <person name="Barry K."/>
            <person name="Bills G."/>
            <person name="Bluhm B."/>
            <person name="Cannon C."/>
            <person name="Castanera R."/>
            <person name="Culley D."/>
            <person name="Daum C."/>
            <person name="Ezra D."/>
            <person name="Gonzalez J."/>
            <person name="Henrissat B."/>
            <person name="Kuo A."/>
            <person name="Liang C."/>
            <person name="Lipzen A."/>
            <person name="Lutzoni F."/>
            <person name="Magnuson J."/>
            <person name="Mondo S."/>
            <person name="Nolan M."/>
            <person name="Ohm R."/>
            <person name="Pangilinan J."/>
            <person name="Park H.-J."/>
            <person name="Ramirez L."/>
            <person name="Alfaro M."/>
            <person name="Sun H."/>
            <person name="Tritt A."/>
            <person name="Yoshinaga Y."/>
            <person name="Zwiers L.-H."/>
            <person name="Turgeon B."/>
            <person name="Goodwin S."/>
            <person name="Spatafora J."/>
            <person name="Crous P."/>
            <person name="Grigoriev I."/>
        </authorList>
    </citation>
    <scope>NUCLEOTIDE SEQUENCE</scope>
    <source>
        <strain evidence="8">CBS 122367</strain>
    </source>
</reference>
<dbReference type="EMBL" id="MU005628">
    <property type="protein sequence ID" value="KAF2676895.1"/>
    <property type="molecule type" value="Genomic_DNA"/>
</dbReference>
<dbReference type="Proteomes" id="UP000799291">
    <property type="component" value="Unassembled WGS sequence"/>
</dbReference>
<feature type="coiled-coil region" evidence="5">
    <location>
        <begin position="145"/>
        <end position="179"/>
    </location>
</feature>
<keyword evidence="5" id="KW-0175">Coiled coil</keyword>
<evidence type="ECO:0000256" key="2">
    <source>
        <dbReference type="ARBA" id="ARBA00023015"/>
    </source>
</evidence>
<accession>A0A6G1IFI4</accession>
<feature type="compositionally biased region" description="Polar residues" evidence="6">
    <location>
        <begin position="33"/>
        <end position="70"/>
    </location>
</feature>
<dbReference type="Pfam" id="PF00170">
    <property type="entry name" value="bZIP_1"/>
    <property type="match status" value="1"/>
</dbReference>
<dbReference type="InterPro" id="IPR046347">
    <property type="entry name" value="bZIP_sf"/>
</dbReference>
<dbReference type="InterPro" id="IPR051027">
    <property type="entry name" value="bZIP_transcription_factors"/>
</dbReference>
<feature type="domain" description="BZIP" evidence="7">
    <location>
        <begin position="128"/>
        <end position="183"/>
    </location>
</feature>
<dbReference type="SMART" id="SM00338">
    <property type="entry name" value="BRLZ"/>
    <property type="match status" value="1"/>
</dbReference>
<dbReference type="OrthoDB" id="295274at2759"/>
<comment type="subcellular location">
    <subcellularLocation>
        <location evidence="1">Nucleus</location>
    </subcellularLocation>
</comment>
<protein>
    <recommendedName>
        <fullName evidence="7">BZIP domain-containing protein</fullName>
    </recommendedName>
</protein>
<dbReference type="GO" id="GO:0005634">
    <property type="term" value="C:nucleus"/>
    <property type="evidence" value="ECO:0007669"/>
    <property type="project" value="UniProtKB-SubCell"/>
</dbReference>
<evidence type="ECO:0000256" key="3">
    <source>
        <dbReference type="ARBA" id="ARBA00023163"/>
    </source>
</evidence>
<keyword evidence="4" id="KW-0539">Nucleus</keyword>
<evidence type="ECO:0000256" key="5">
    <source>
        <dbReference type="SAM" id="Coils"/>
    </source>
</evidence>
<evidence type="ECO:0000256" key="4">
    <source>
        <dbReference type="ARBA" id="ARBA00023242"/>
    </source>
</evidence>
<dbReference type="AlphaFoldDB" id="A0A6G1IFI4"/>
<evidence type="ECO:0000259" key="7">
    <source>
        <dbReference type="PROSITE" id="PS50217"/>
    </source>
</evidence>
<dbReference type="CDD" id="cd14687">
    <property type="entry name" value="bZIP_ATF2"/>
    <property type="match status" value="1"/>
</dbReference>
<dbReference type="InterPro" id="IPR004827">
    <property type="entry name" value="bZIP"/>
</dbReference>
<proteinExistence type="predicted"/>
<dbReference type="PROSITE" id="PS50217">
    <property type="entry name" value="BZIP"/>
    <property type="match status" value="1"/>
</dbReference>
<name>A0A6G1IFI4_9PLEO</name>
<dbReference type="Gene3D" id="1.20.5.170">
    <property type="match status" value="1"/>
</dbReference>